<dbReference type="SUPFAM" id="SSF52540">
    <property type="entry name" value="P-loop containing nucleoside triphosphate hydrolases"/>
    <property type="match status" value="2"/>
</dbReference>
<keyword evidence="1" id="KW-0479">Metal-binding</keyword>
<dbReference type="CDD" id="cd18008">
    <property type="entry name" value="DEXDc_SHPRH-like"/>
    <property type="match status" value="1"/>
</dbReference>
<dbReference type="PANTHER" id="PTHR45626">
    <property type="entry name" value="TRANSCRIPTION TERMINATION FACTOR 2-RELATED"/>
    <property type="match status" value="1"/>
</dbReference>
<dbReference type="OrthoDB" id="448448at2759"/>
<dbReference type="InterPro" id="IPR049730">
    <property type="entry name" value="SNF2/RAD54-like_C"/>
</dbReference>
<evidence type="ECO:0000313" key="13">
    <source>
        <dbReference type="Proteomes" id="UP000700596"/>
    </source>
</evidence>
<keyword evidence="5" id="KW-0862">Zinc</keyword>
<dbReference type="GO" id="GO:0016787">
    <property type="term" value="F:hydrolase activity"/>
    <property type="evidence" value="ECO:0007669"/>
    <property type="project" value="UniProtKB-KW"/>
</dbReference>
<dbReference type="InterPro" id="IPR014001">
    <property type="entry name" value="Helicase_ATP-bd"/>
</dbReference>
<evidence type="ECO:0000256" key="2">
    <source>
        <dbReference type="ARBA" id="ARBA00022741"/>
    </source>
</evidence>
<dbReference type="PROSITE" id="PS51194">
    <property type="entry name" value="HELICASE_CTER"/>
    <property type="match status" value="1"/>
</dbReference>
<dbReference type="Pfam" id="PF00271">
    <property type="entry name" value="Helicase_C"/>
    <property type="match status" value="1"/>
</dbReference>
<dbReference type="CDD" id="cd18793">
    <property type="entry name" value="SF2_C_SNF"/>
    <property type="match status" value="1"/>
</dbReference>
<dbReference type="SUPFAM" id="SSF57850">
    <property type="entry name" value="RING/U-box"/>
    <property type="match status" value="1"/>
</dbReference>
<dbReference type="PROSITE" id="PS51192">
    <property type="entry name" value="HELICASE_ATP_BIND_1"/>
    <property type="match status" value="1"/>
</dbReference>
<dbReference type="InterPro" id="IPR000330">
    <property type="entry name" value="SNF2_N"/>
</dbReference>
<proteinExistence type="predicted"/>
<dbReference type="Proteomes" id="UP000700596">
    <property type="component" value="Unassembled WGS sequence"/>
</dbReference>
<evidence type="ECO:0000259" key="11">
    <source>
        <dbReference type="PROSITE" id="PS51194"/>
    </source>
</evidence>
<sequence>MASLKRLLNPTDDYEIDGVDRRPQPAWTESGDGIDADPVLQNLPWPDYVEQLIGQSAYADGFTQYQSEDDFESDVISHAQHQIEQLVIEDDPLPTALSTPQSMDDDEQICLGMLHRVSVKLRGNMSELDSKLRSASEYSSGDRHEMILRKPDDRYLVIFPDNEVVMGELSLMWERAFDSIEVLGPIYECLAPIRDIRDTIAKTTEAKEAITRLDINIYSNRGNAHQIGRELSSQKVYLQRPYSYRPGVAYDNPHFLKLKTILPVSEPCNPHVCYEAMEQEKDKVDVIKETVVGILSSLRRGEGLVAIEGDRRLTTELLPHQKKGLDFMIQRERGPIPEEYLLWKPDQLDGKLCYRHTVCDAISFTPQSETGGGILADEMGMGKTLAVLALVLQTLEEAHQWASKGNLIPGERKRAGATLIIASSDIMISEWKQEMEKHFDIPTVRALRTIKYHGQTRETDLDRLREADIIITTYHTLSADFRTQRNPLKGLEWYRIVLDEAHIIRRQNTGLYKTVVQLKAKSRWCLTGTPIQNCFEDIGSLFAFLRINPLHSMTTFRTSIVIPFNEGGKRRELAIERLTRIIESLCLHRKKKDELELPAQYDIIREIEFSPAESAQYLHTKTMMDRAIRNQVGVFDLKGALGHFQMLLQLRIICNHGTYQHPFSWNRRKLHLLEEKEAMESLFGGDSQVTCSNCKQSMPMFGDGSTYRRYSDRCRHVVCLECIEESMLDSEQSLPSNCPLCASLGFFGPSHQTSHRTELESYFRPDGHSSKMERLMQDVVVDLARSKSIIFSHWTRTLDLIETHLNRCAVVYRRIDGECPTKKRQKILEEFANDPTVRVLIMTTGTGAVGLNLATANRVFLVEPQWNPSVEKQAIARALRIGQEHSVQVTRYIVAKTVEQDMKLVQDRKLEIAGIAWN</sequence>
<keyword evidence="4" id="KW-0378">Hydrolase</keyword>
<keyword evidence="2" id="KW-0547">Nucleotide-binding</keyword>
<dbReference type="PROSITE" id="PS50089">
    <property type="entry name" value="ZF_RING_2"/>
    <property type="match status" value="1"/>
</dbReference>
<dbReference type="InterPro" id="IPR017907">
    <property type="entry name" value="Znf_RING_CS"/>
</dbReference>
<dbReference type="SMART" id="SM00490">
    <property type="entry name" value="HELICc"/>
    <property type="match status" value="1"/>
</dbReference>
<dbReference type="GO" id="GO:0008270">
    <property type="term" value="F:zinc ion binding"/>
    <property type="evidence" value="ECO:0007669"/>
    <property type="project" value="UniProtKB-KW"/>
</dbReference>
<dbReference type="InterPro" id="IPR050628">
    <property type="entry name" value="SNF2_RAD54_helicase_TF"/>
</dbReference>
<dbReference type="Gene3D" id="3.40.50.300">
    <property type="entry name" value="P-loop containing nucleotide triphosphate hydrolases"/>
    <property type="match status" value="1"/>
</dbReference>
<dbReference type="EMBL" id="JAGMWT010000009">
    <property type="protein sequence ID" value="KAH7122480.1"/>
    <property type="molecule type" value="Genomic_DNA"/>
</dbReference>
<dbReference type="PANTHER" id="PTHR45626:SF52">
    <property type="entry name" value="SINGLE-STRANDED DNA-DEPENDENT ATPASE (EUROFUNG)"/>
    <property type="match status" value="1"/>
</dbReference>
<evidence type="ECO:0000259" key="9">
    <source>
        <dbReference type="PROSITE" id="PS50089"/>
    </source>
</evidence>
<feature type="domain" description="Helicase C-terminal" evidence="11">
    <location>
        <begin position="775"/>
        <end position="918"/>
    </location>
</feature>
<dbReference type="GO" id="GO:0005524">
    <property type="term" value="F:ATP binding"/>
    <property type="evidence" value="ECO:0007669"/>
    <property type="project" value="UniProtKB-KW"/>
</dbReference>
<accession>A0A9P9IKE9</accession>
<evidence type="ECO:0000256" key="8">
    <source>
        <dbReference type="SAM" id="MobiDB-lite"/>
    </source>
</evidence>
<dbReference type="GO" id="GO:0006281">
    <property type="term" value="P:DNA repair"/>
    <property type="evidence" value="ECO:0007669"/>
    <property type="project" value="TreeGrafter"/>
</dbReference>
<keyword evidence="13" id="KW-1185">Reference proteome</keyword>
<dbReference type="Gene3D" id="3.40.50.10810">
    <property type="entry name" value="Tandem AAA-ATPase domain"/>
    <property type="match status" value="1"/>
</dbReference>
<feature type="domain" description="RING-type" evidence="9">
    <location>
        <begin position="691"/>
        <end position="741"/>
    </location>
</feature>
<evidence type="ECO:0000313" key="12">
    <source>
        <dbReference type="EMBL" id="KAH7122480.1"/>
    </source>
</evidence>
<comment type="caution">
    <text evidence="12">The sequence shown here is derived from an EMBL/GenBank/DDBJ whole genome shotgun (WGS) entry which is preliminary data.</text>
</comment>
<dbReference type="GO" id="GO:0005634">
    <property type="term" value="C:nucleus"/>
    <property type="evidence" value="ECO:0007669"/>
    <property type="project" value="TreeGrafter"/>
</dbReference>
<evidence type="ECO:0000256" key="3">
    <source>
        <dbReference type="ARBA" id="ARBA00022771"/>
    </source>
</evidence>
<keyword evidence="3 7" id="KW-0863">Zinc-finger</keyword>
<evidence type="ECO:0000256" key="7">
    <source>
        <dbReference type="PROSITE-ProRule" id="PRU00175"/>
    </source>
</evidence>
<evidence type="ECO:0000256" key="6">
    <source>
        <dbReference type="ARBA" id="ARBA00022840"/>
    </source>
</evidence>
<dbReference type="InterPro" id="IPR001650">
    <property type="entry name" value="Helicase_C-like"/>
</dbReference>
<dbReference type="InterPro" id="IPR038718">
    <property type="entry name" value="SNF2-like_sf"/>
</dbReference>
<evidence type="ECO:0000256" key="4">
    <source>
        <dbReference type="ARBA" id="ARBA00022801"/>
    </source>
</evidence>
<feature type="region of interest" description="Disordered" evidence="8">
    <location>
        <begin position="13"/>
        <end position="36"/>
    </location>
</feature>
<dbReference type="InterPro" id="IPR027417">
    <property type="entry name" value="P-loop_NTPase"/>
</dbReference>
<gene>
    <name evidence="12" type="ORF">B0J11DRAFT_531614</name>
</gene>
<dbReference type="AlphaFoldDB" id="A0A9P9IKE9"/>
<feature type="domain" description="Helicase ATP-binding" evidence="10">
    <location>
        <begin position="364"/>
        <end position="548"/>
    </location>
</feature>
<dbReference type="PROSITE" id="PS00518">
    <property type="entry name" value="ZF_RING_1"/>
    <property type="match status" value="1"/>
</dbReference>
<dbReference type="Pfam" id="PF00176">
    <property type="entry name" value="SNF2-rel_dom"/>
    <property type="match status" value="1"/>
</dbReference>
<organism evidence="12 13">
    <name type="scientific">Dendryphion nanum</name>
    <dbReference type="NCBI Taxonomy" id="256645"/>
    <lineage>
        <taxon>Eukaryota</taxon>
        <taxon>Fungi</taxon>
        <taxon>Dikarya</taxon>
        <taxon>Ascomycota</taxon>
        <taxon>Pezizomycotina</taxon>
        <taxon>Dothideomycetes</taxon>
        <taxon>Pleosporomycetidae</taxon>
        <taxon>Pleosporales</taxon>
        <taxon>Torulaceae</taxon>
        <taxon>Dendryphion</taxon>
    </lineage>
</organism>
<dbReference type="SMART" id="SM00487">
    <property type="entry name" value="DEXDc"/>
    <property type="match status" value="1"/>
</dbReference>
<name>A0A9P9IKE9_9PLEO</name>
<protein>
    <submittedName>
        <fullName evidence="12">SNF2 family N-terminal domain-containing protein</fullName>
    </submittedName>
</protein>
<dbReference type="InterPro" id="IPR001841">
    <property type="entry name" value="Znf_RING"/>
</dbReference>
<reference evidence="12" key="1">
    <citation type="journal article" date="2021" name="Nat. Commun.">
        <title>Genetic determinants of endophytism in the Arabidopsis root mycobiome.</title>
        <authorList>
            <person name="Mesny F."/>
            <person name="Miyauchi S."/>
            <person name="Thiergart T."/>
            <person name="Pickel B."/>
            <person name="Atanasova L."/>
            <person name="Karlsson M."/>
            <person name="Huettel B."/>
            <person name="Barry K.W."/>
            <person name="Haridas S."/>
            <person name="Chen C."/>
            <person name="Bauer D."/>
            <person name="Andreopoulos W."/>
            <person name="Pangilinan J."/>
            <person name="LaButti K."/>
            <person name="Riley R."/>
            <person name="Lipzen A."/>
            <person name="Clum A."/>
            <person name="Drula E."/>
            <person name="Henrissat B."/>
            <person name="Kohler A."/>
            <person name="Grigoriev I.V."/>
            <person name="Martin F.M."/>
            <person name="Hacquard S."/>
        </authorList>
    </citation>
    <scope>NUCLEOTIDE SEQUENCE</scope>
    <source>
        <strain evidence="12">MPI-CAGE-CH-0243</strain>
    </source>
</reference>
<evidence type="ECO:0000256" key="5">
    <source>
        <dbReference type="ARBA" id="ARBA00022833"/>
    </source>
</evidence>
<evidence type="ECO:0000259" key="10">
    <source>
        <dbReference type="PROSITE" id="PS51192"/>
    </source>
</evidence>
<dbReference type="GO" id="GO:0008094">
    <property type="term" value="F:ATP-dependent activity, acting on DNA"/>
    <property type="evidence" value="ECO:0007669"/>
    <property type="project" value="TreeGrafter"/>
</dbReference>
<evidence type="ECO:0000256" key="1">
    <source>
        <dbReference type="ARBA" id="ARBA00022723"/>
    </source>
</evidence>
<keyword evidence="6" id="KW-0067">ATP-binding</keyword>